<gene>
    <name evidence="1" type="ORF">VZT92_014727</name>
</gene>
<keyword evidence="2" id="KW-1185">Reference proteome</keyword>
<dbReference type="Proteomes" id="UP001488805">
    <property type="component" value="Unassembled WGS sequence"/>
</dbReference>
<sequence length="68" mass="7478">METYITDSLAAGIIRPSSSPVGAGFFFVAKKDKSLHPCIDYQGLNQITTRNKYPLPLLNSAFESYPVP</sequence>
<dbReference type="AlphaFoldDB" id="A0AAW1F0N4"/>
<dbReference type="EMBL" id="JBCEZU010000112">
    <property type="protein sequence ID" value="KAK9528244.1"/>
    <property type="molecule type" value="Genomic_DNA"/>
</dbReference>
<proteinExistence type="predicted"/>
<dbReference type="InterPro" id="IPR032567">
    <property type="entry name" value="RTL1-rel"/>
</dbReference>
<comment type="caution">
    <text evidence="1">The sequence shown here is derived from an EMBL/GenBank/DDBJ whole genome shotgun (WGS) entry which is preliminary data.</text>
</comment>
<reference evidence="1 2" key="1">
    <citation type="journal article" date="2024" name="Genome Biol. Evol.">
        <title>Chromosome-level genome assembly of the viviparous eelpout Zoarces viviparus.</title>
        <authorList>
            <person name="Fuhrmann N."/>
            <person name="Brasseur M.V."/>
            <person name="Bakowski C.E."/>
            <person name="Podsiadlowski L."/>
            <person name="Prost S."/>
            <person name="Krehenwinkel H."/>
            <person name="Mayer C."/>
        </authorList>
    </citation>
    <scope>NUCLEOTIDE SEQUENCE [LARGE SCALE GENOMIC DNA]</scope>
    <source>
        <strain evidence="1">NO-MEL_2022_Ind0_liver</strain>
    </source>
</reference>
<evidence type="ECO:0000313" key="1">
    <source>
        <dbReference type="EMBL" id="KAK9528244.1"/>
    </source>
</evidence>
<protein>
    <submittedName>
        <fullName evidence="1">Uncharacterized protein</fullName>
    </submittedName>
</protein>
<dbReference type="SUPFAM" id="SSF56672">
    <property type="entry name" value="DNA/RNA polymerases"/>
    <property type="match status" value="1"/>
</dbReference>
<dbReference type="Gene3D" id="3.10.10.10">
    <property type="entry name" value="HIV Type 1 Reverse Transcriptase, subunit A, domain 1"/>
    <property type="match status" value="1"/>
</dbReference>
<evidence type="ECO:0000313" key="2">
    <source>
        <dbReference type="Proteomes" id="UP001488805"/>
    </source>
</evidence>
<accession>A0AAW1F0N4</accession>
<dbReference type="PANTHER" id="PTHR15503:SF36">
    <property type="entry name" value="RETROTRANSPOSON GAG-LIKE PROTEIN 5"/>
    <property type="match status" value="1"/>
</dbReference>
<organism evidence="1 2">
    <name type="scientific">Zoarces viviparus</name>
    <name type="common">Viviparous eelpout</name>
    <name type="synonym">Blennius viviparus</name>
    <dbReference type="NCBI Taxonomy" id="48416"/>
    <lineage>
        <taxon>Eukaryota</taxon>
        <taxon>Metazoa</taxon>
        <taxon>Chordata</taxon>
        <taxon>Craniata</taxon>
        <taxon>Vertebrata</taxon>
        <taxon>Euteleostomi</taxon>
        <taxon>Actinopterygii</taxon>
        <taxon>Neopterygii</taxon>
        <taxon>Teleostei</taxon>
        <taxon>Neoteleostei</taxon>
        <taxon>Acanthomorphata</taxon>
        <taxon>Eupercaria</taxon>
        <taxon>Perciformes</taxon>
        <taxon>Cottioidei</taxon>
        <taxon>Zoarcales</taxon>
        <taxon>Zoarcidae</taxon>
        <taxon>Zoarcinae</taxon>
        <taxon>Zoarces</taxon>
    </lineage>
</organism>
<dbReference type="PANTHER" id="PTHR15503">
    <property type="entry name" value="LDOC1 RELATED"/>
    <property type="match status" value="1"/>
</dbReference>
<dbReference type="InterPro" id="IPR043502">
    <property type="entry name" value="DNA/RNA_pol_sf"/>
</dbReference>
<name>A0AAW1F0N4_ZOAVI</name>